<reference evidence="2 3" key="1">
    <citation type="submission" date="2017-02" db="EMBL/GenBank/DDBJ databases">
        <title>Blood Disease Bacterium A2-HR MARDI.</title>
        <authorList>
            <person name="Badrun R."/>
            <person name="Abu Bakar N."/>
            <person name="Laboh R."/>
        </authorList>
    </citation>
    <scope>NUCLEOTIDE SEQUENCE [LARGE SCALE GENOMIC DNA]</scope>
    <source>
        <strain evidence="2 3">A2-HR MARDI</strain>
        <plasmid evidence="3">Plasmid</plasmid>
    </source>
</reference>
<dbReference type="Proteomes" id="UP000189628">
    <property type="component" value="Plasmid unnamed"/>
</dbReference>
<keyword evidence="2" id="KW-0614">Plasmid</keyword>
<gene>
    <name evidence="2" type="ORF">B0B51_23280</name>
</gene>
<organism evidence="2 3">
    <name type="scientific">blood disease bacterium A2-HR MARDI</name>
    <dbReference type="NCBI Taxonomy" id="1944648"/>
    <lineage>
        <taxon>Bacteria</taxon>
        <taxon>Pseudomonadati</taxon>
        <taxon>Pseudomonadota</taxon>
        <taxon>Betaproteobacteria</taxon>
        <taxon>Burkholderiales</taxon>
        <taxon>Burkholderiaceae</taxon>
        <taxon>Ralstonia</taxon>
        <taxon>Ralstonia solanacearum species complex</taxon>
    </lineage>
</organism>
<proteinExistence type="predicted"/>
<name>A0A1U9VPT8_9RALS</name>
<feature type="region of interest" description="Disordered" evidence="1">
    <location>
        <begin position="1"/>
        <end position="41"/>
    </location>
</feature>
<feature type="compositionally biased region" description="Low complexity" evidence="1">
    <location>
        <begin position="69"/>
        <end position="78"/>
    </location>
</feature>
<feature type="region of interest" description="Disordered" evidence="1">
    <location>
        <begin position="62"/>
        <end position="89"/>
    </location>
</feature>
<protein>
    <submittedName>
        <fullName evidence="2">Uncharacterized protein</fullName>
    </submittedName>
</protein>
<feature type="compositionally biased region" description="Basic and acidic residues" evidence="1">
    <location>
        <begin position="80"/>
        <end position="89"/>
    </location>
</feature>
<dbReference type="AlphaFoldDB" id="A0A1U9VPT8"/>
<sequence length="131" mass="13928">MKVQTPGEAPQTDTTAEELETEGTTPDAESAANDTPPAEDLDALRARIAELEVQNAELAAKNAARDPVANSKAAAEADAAYDRASRSISRADREKFKDMRAHEVDPTTLVAAVLTKDGWVAPDQTGQKPRG</sequence>
<accession>A0A1U9VPT8</accession>
<evidence type="ECO:0000256" key="1">
    <source>
        <dbReference type="SAM" id="MobiDB-lite"/>
    </source>
</evidence>
<evidence type="ECO:0000313" key="2">
    <source>
        <dbReference type="EMBL" id="AQW32704.1"/>
    </source>
</evidence>
<evidence type="ECO:0000313" key="3">
    <source>
        <dbReference type="Proteomes" id="UP000189628"/>
    </source>
</evidence>
<dbReference type="EMBL" id="CP019912">
    <property type="protein sequence ID" value="AQW32704.1"/>
    <property type="molecule type" value="Genomic_DNA"/>
</dbReference>
<geneLocation type="plasmid" evidence="2">
    <name>unnamed</name>
</geneLocation>